<reference evidence="3" key="1">
    <citation type="journal article" date="2019" name="Int. J. Syst. Evol. Microbiol.">
        <title>The Global Catalogue of Microorganisms (GCM) 10K type strain sequencing project: providing services to taxonomists for standard genome sequencing and annotation.</title>
        <authorList>
            <consortium name="The Broad Institute Genomics Platform"/>
            <consortium name="The Broad Institute Genome Sequencing Center for Infectious Disease"/>
            <person name="Wu L."/>
            <person name="Ma J."/>
        </authorList>
    </citation>
    <scope>NUCLEOTIDE SEQUENCE [LARGE SCALE GENOMIC DNA]</scope>
    <source>
        <strain evidence="3">JCM 17591</strain>
    </source>
</reference>
<feature type="transmembrane region" description="Helical" evidence="1">
    <location>
        <begin position="433"/>
        <end position="463"/>
    </location>
</feature>
<accession>A0ABP8A3X7</accession>
<dbReference type="Proteomes" id="UP001501079">
    <property type="component" value="Unassembled WGS sequence"/>
</dbReference>
<proteinExistence type="predicted"/>
<feature type="transmembrane region" description="Helical" evidence="1">
    <location>
        <begin position="179"/>
        <end position="197"/>
    </location>
</feature>
<feature type="transmembrane region" description="Helical" evidence="1">
    <location>
        <begin position="248"/>
        <end position="271"/>
    </location>
</feature>
<evidence type="ECO:0000256" key="1">
    <source>
        <dbReference type="SAM" id="Phobius"/>
    </source>
</evidence>
<keyword evidence="1" id="KW-1133">Transmembrane helix</keyword>
<sequence length="487" mass="52239">MDIVITLSFWLICSLLAMTAALVLVVGGRSLQPPQWNQTIYIAAQQEVARRFGHGGPRSQGELAAANRLIGEAPRSSAGSDAAAEEAMLLSAIAVLTDDAHHARVDTALTALREDLARSALQRQLGLVAHVSSVHVASRLWGIARVVNVCAFASVGLIRLLRMALPRLDRRIGRAVNRVTASGFVLAVLATAVIYAVTPDKRSFELWSTVGDVSTVIAAVAVGAATGRLYWAFAVVQYGRPRHWSVKGISIGVALTLFVLTMVALDLSGRFGIWLDRLSRFEASVRIDGQVSAWLGSGLMLTCTVLFLKRAYDWIRVANMRASDRLWIAALMWILAGVGAEVVVLGTRMGPTVTAWVLRVCGWGGLALAGLACALWCLEWSLRLRALRASGWRVARKGFRWWALIAWVAVVGAASFASPLTSPVGPFAHNATAYQLCGAAVGILELTAALAFYPGAVITALYVRRVGKAYRELEFSAAPPHPGLAAL</sequence>
<keyword evidence="1" id="KW-0472">Membrane</keyword>
<keyword evidence="3" id="KW-1185">Reference proteome</keyword>
<dbReference type="EMBL" id="BAABBW010000004">
    <property type="protein sequence ID" value="GAA4177238.1"/>
    <property type="molecule type" value="Genomic_DNA"/>
</dbReference>
<dbReference type="RefSeq" id="WP_344755033.1">
    <property type="nucleotide sequence ID" value="NZ_BAABBW010000004.1"/>
</dbReference>
<feature type="transmembrane region" description="Helical" evidence="1">
    <location>
        <begin position="291"/>
        <end position="308"/>
    </location>
</feature>
<protein>
    <submittedName>
        <fullName evidence="2">Uncharacterized protein</fullName>
    </submittedName>
</protein>
<feature type="transmembrane region" description="Helical" evidence="1">
    <location>
        <begin position="356"/>
        <end position="378"/>
    </location>
</feature>
<comment type="caution">
    <text evidence="2">The sequence shown here is derived from an EMBL/GenBank/DDBJ whole genome shotgun (WGS) entry which is preliminary data.</text>
</comment>
<gene>
    <name evidence="2" type="ORF">GCM10022287_25730</name>
</gene>
<feature type="transmembrane region" description="Helical" evidence="1">
    <location>
        <begin position="399"/>
        <end position="421"/>
    </location>
</feature>
<feature type="transmembrane region" description="Helical" evidence="1">
    <location>
        <begin position="217"/>
        <end position="236"/>
    </location>
</feature>
<evidence type="ECO:0000313" key="2">
    <source>
        <dbReference type="EMBL" id="GAA4177238.1"/>
    </source>
</evidence>
<feature type="transmembrane region" description="Helical" evidence="1">
    <location>
        <begin position="328"/>
        <end position="350"/>
    </location>
</feature>
<name>A0ABP8A3X7_9MICO</name>
<keyword evidence="1" id="KW-0812">Transmembrane</keyword>
<evidence type="ECO:0000313" key="3">
    <source>
        <dbReference type="Proteomes" id="UP001501079"/>
    </source>
</evidence>
<feature type="transmembrane region" description="Helical" evidence="1">
    <location>
        <begin position="140"/>
        <end position="158"/>
    </location>
</feature>
<organism evidence="2 3">
    <name type="scientific">Gryllotalpicola koreensis</name>
    <dbReference type="NCBI Taxonomy" id="993086"/>
    <lineage>
        <taxon>Bacteria</taxon>
        <taxon>Bacillati</taxon>
        <taxon>Actinomycetota</taxon>
        <taxon>Actinomycetes</taxon>
        <taxon>Micrococcales</taxon>
        <taxon>Microbacteriaceae</taxon>
        <taxon>Gryllotalpicola</taxon>
    </lineage>
</organism>